<dbReference type="OrthoDB" id="4096810at2759"/>
<proteinExistence type="predicted"/>
<dbReference type="GeneID" id="4851482"/>
<feature type="region of interest" description="Disordered" evidence="1">
    <location>
        <begin position="558"/>
        <end position="578"/>
    </location>
</feature>
<gene>
    <name evidence="2" type="ORF">PICST_28730</name>
</gene>
<feature type="compositionally biased region" description="Acidic residues" evidence="1">
    <location>
        <begin position="340"/>
        <end position="349"/>
    </location>
</feature>
<reference evidence="2 3" key="1">
    <citation type="journal article" date="2007" name="Nat. Biotechnol.">
        <title>Genome sequence of the lignocellulose-bioconverting and xylose-fermenting yeast Pichia stipitis.</title>
        <authorList>
            <person name="Jeffries T.W."/>
            <person name="Grigoriev I.V."/>
            <person name="Grimwood J."/>
            <person name="Laplaza J.M."/>
            <person name="Aerts A."/>
            <person name="Salamov A."/>
            <person name="Schmutz J."/>
            <person name="Lindquist E."/>
            <person name="Dehal P."/>
            <person name="Shapiro H."/>
            <person name="Jin Y.S."/>
            <person name="Passoth V."/>
            <person name="Richardson P.M."/>
        </authorList>
    </citation>
    <scope>NUCLEOTIDE SEQUENCE [LARGE SCALE GENOMIC DNA]</scope>
    <source>
        <strain evidence="3">ATCC 58785 / CBS 6054 / NBRC 10063 / NRRL Y-11545</strain>
    </source>
</reference>
<feature type="compositionally biased region" description="Low complexity" evidence="1">
    <location>
        <begin position="166"/>
        <end position="175"/>
    </location>
</feature>
<feature type="region of interest" description="Disordered" evidence="1">
    <location>
        <begin position="163"/>
        <end position="214"/>
    </location>
</feature>
<dbReference type="HOGENOM" id="CLU_520729_0_0_1"/>
<name>A3GGT3_PICST</name>
<evidence type="ECO:0000256" key="1">
    <source>
        <dbReference type="SAM" id="MobiDB-lite"/>
    </source>
</evidence>
<feature type="region of interest" description="Disordered" evidence="1">
    <location>
        <begin position="1"/>
        <end position="90"/>
    </location>
</feature>
<feature type="compositionally biased region" description="Polar residues" evidence="1">
    <location>
        <begin position="1"/>
        <end position="10"/>
    </location>
</feature>
<organism evidence="2 3">
    <name type="scientific">Scheffersomyces stipitis (strain ATCC 58785 / CBS 6054 / NBRC 10063 / NRRL Y-11545)</name>
    <name type="common">Yeast</name>
    <name type="synonym">Pichia stipitis</name>
    <dbReference type="NCBI Taxonomy" id="322104"/>
    <lineage>
        <taxon>Eukaryota</taxon>
        <taxon>Fungi</taxon>
        <taxon>Dikarya</taxon>
        <taxon>Ascomycota</taxon>
        <taxon>Saccharomycotina</taxon>
        <taxon>Pichiomycetes</taxon>
        <taxon>Debaryomycetaceae</taxon>
        <taxon>Scheffersomyces</taxon>
    </lineage>
</organism>
<feature type="compositionally biased region" description="Low complexity" evidence="1">
    <location>
        <begin position="15"/>
        <end position="34"/>
    </location>
</feature>
<comment type="caution">
    <text evidence="2">The sequence shown here is derived from an EMBL/GenBank/DDBJ whole genome shotgun (WGS) entry which is preliminary data.</text>
</comment>
<evidence type="ECO:0000313" key="2">
    <source>
        <dbReference type="EMBL" id="EAZ63975.2"/>
    </source>
</evidence>
<evidence type="ECO:0000313" key="3">
    <source>
        <dbReference type="Proteomes" id="UP000002258"/>
    </source>
</evidence>
<feature type="compositionally biased region" description="Polar residues" evidence="1">
    <location>
        <begin position="330"/>
        <end position="339"/>
    </location>
</feature>
<dbReference type="EMBL" id="AAVQ01000001">
    <property type="protein sequence ID" value="EAZ63975.2"/>
    <property type="molecule type" value="Genomic_DNA"/>
</dbReference>
<feature type="compositionally biased region" description="Basic and acidic residues" evidence="1">
    <location>
        <begin position="57"/>
        <end position="73"/>
    </location>
</feature>
<feature type="compositionally biased region" description="Polar residues" evidence="1">
    <location>
        <begin position="188"/>
        <end position="198"/>
    </location>
</feature>
<feature type="compositionally biased region" description="Basic and acidic residues" evidence="1">
    <location>
        <begin position="558"/>
        <end position="576"/>
    </location>
</feature>
<dbReference type="InParanoid" id="A3GGT3"/>
<dbReference type="KEGG" id="pic:PICST_28730"/>
<feature type="region of interest" description="Disordered" evidence="1">
    <location>
        <begin position="329"/>
        <end position="349"/>
    </location>
</feature>
<dbReference type="Proteomes" id="UP000002258">
    <property type="component" value="Chromosome 1"/>
</dbReference>
<feature type="compositionally biased region" description="Basic and acidic residues" evidence="1">
    <location>
        <begin position="80"/>
        <end position="90"/>
    </location>
</feature>
<feature type="region of interest" description="Disordered" evidence="1">
    <location>
        <begin position="258"/>
        <end position="285"/>
    </location>
</feature>
<dbReference type="AlphaFoldDB" id="A3GGT3"/>
<keyword evidence="3" id="KW-1185">Reference proteome</keyword>
<protein>
    <submittedName>
        <fullName evidence="2">Uncharacterized protein</fullName>
    </submittedName>
</protein>
<dbReference type="eggNOG" id="ENOG502RQ27">
    <property type="taxonomic scope" value="Eukaryota"/>
</dbReference>
<feature type="compositionally biased region" description="Polar residues" evidence="1">
    <location>
        <begin position="41"/>
        <end position="56"/>
    </location>
</feature>
<accession>A3GGT3</accession>
<sequence length="599" mass="67419">MFNEISTQHRVPNARGTRSPRTRSPSARRSTVPPDARLSKGSHQIDTNNAVQTSSQDRGRPECVHRQKGDTSRESSLSRVGRDHRAVSEVRPRDTSYIRFDPNSPNLRKRFSRNSTELLHTAINQNHQFKTALTRSMSAQSISSQHDTDRKKNIPMVHEHFLQGSQLQQQQQQQQISHPSRPPAVLWNSFNIAGQNPESDAEDKNSKDSGAKPNFLVKASISPLTVLKDEYDTKRPSTNVSVSISGLSNTDNSFQNLVESGSSKVSDNTSATLANSQADSNSNINTSSRIYSRMSQIINIAHNSMHSLVPMLSLKEDEAGEESVAAETIHSGNISNFQSESDESDNEYDPEFHNSDVPYNIDSVKSPSVLVNSVNSQNGTGSPSQDFTEIINEINDFQSNFVDRFNSNTPTSAITQKLNRTQQKILDYKELHALESPTTVPSFSGKPTEYEISNSYNLKIQHETILSQYTSIRLRFASKVSSNQDKVKKQMRTHTGVLGFVNRVHFLNELEPNESSWYHRCNSTSSDEEHSITFDNKDAFLKKMWNDEVENLFHNAKHDQSHELGSRTAEENHSEDSTYYNEMSKTINISDLAKNVRLN</sequence>
<dbReference type="RefSeq" id="XP_001387998.2">
    <property type="nucleotide sequence ID" value="XM_001387961.1"/>
</dbReference>
<dbReference type="OMA" id="PILGHAY"/>